<gene>
    <name evidence="1" type="ORF">JMJ77_005708</name>
</gene>
<feature type="non-terminal residue" evidence="1">
    <location>
        <position position="1"/>
    </location>
</feature>
<dbReference type="Proteomes" id="UP000699042">
    <property type="component" value="Unassembled WGS sequence"/>
</dbReference>
<evidence type="ECO:0000313" key="1">
    <source>
        <dbReference type="EMBL" id="KAG7058331.1"/>
    </source>
</evidence>
<feature type="non-terminal residue" evidence="1">
    <location>
        <position position="72"/>
    </location>
</feature>
<organism evidence="1 2">
    <name type="scientific">Colletotrichum scovillei</name>
    <dbReference type="NCBI Taxonomy" id="1209932"/>
    <lineage>
        <taxon>Eukaryota</taxon>
        <taxon>Fungi</taxon>
        <taxon>Dikarya</taxon>
        <taxon>Ascomycota</taxon>
        <taxon>Pezizomycotina</taxon>
        <taxon>Sordariomycetes</taxon>
        <taxon>Hypocreomycetidae</taxon>
        <taxon>Glomerellales</taxon>
        <taxon>Glomerellaceae</taxon>
        <taxon>Colletotrichum</taxon>
        <taxon>Colletotrichum acutatum species complex</taxon>
    </lineage>
</organism>
<reference evidence="1" key="1">
    <citation type="submission" date="2021-05" db="EMBL/GenBank/DDBJ databases">
        <title>Comparative genomics of three Colletotrichum scovillei strains and genetic complementation revealed genes involved fungal growth and virulence on chili pepper.</title>
        <authorList>
            <person name="Hsieh D.-K."/>
            <person name="Chuang S.-C."/>
            <person name="Chen C.-Y."/>
            <person name="Chao Y.-T."/>
            <person name="Lu M.-Y.J."/>
            <person name="Lee M.-H."/>
            <person name="Shih M.-C."/>
        </authorList>
    </citation>
    <scope>NUCLEOTIDE SEQUENCE</scope>
    <source>
        <strain evidence="1">Coll-153</strain>
    </source>
</reference>
<dbReference type="EMBL" id="JAESDN010000001">
    <property type="protein sequence ID" value="KAG7058331.1"/>
    <property type="molecule type" value="Genomic_DNA"/>
</dbReference>
<comment type="caution">
    <text evidence="1">The sequence shown here is derived from an EMBL/GenBank/DDBJ whole genome shotgun (WGS) entry which is preliminary data.</text>
</comment>
<protein>
    <submittedName>
        <fullName evidence="1">Uncharacterized protein</fullName>
    </submittedName>
</protein>
<evidence type="ECO:0000313" key="2">
    <source>
        <dbReference type="Proteomes" id="UP000699042"/>
    </source>
</evidence>
<dbReference type="AlphaFoldDB" id="A0A9P7UM78"/>
<sequence>HLPLLPPIVQDSLSSHTLLTLHYLDSKDSRAGVTIPWQEGAFVIGFRSAPPPSLVFPPFHRPALGCRSSKPY</sequence>
<accession>A0A9P7UM78</accession>
<proteinExistence type="predicted"/>
<keyword evidence="2" id="KW-1185">Reference proteome</keyword>
<name>A0A9P7UM78_9PEZI</name>